<dbReference type="HOGENOM" id="CLU_001859_0_1_9"/>
<dbReference type="GO" id="GO:0016052">
    <property type="term" value="P:carbohydrate catabolic process"/>
    <property type="evidence" value="ECO:0007669"/>
    <property type="project" value="TreeGrafter"/>
</dbReference>
<keyword evidence="2 5" id="KW-0378">Hydrolase</keyword>
<evidence type="ECO:0000256" key="1">
    <source>
        <dbReference type="ARBA" id="ARBA00010838"/>
    </source>
</evidence>
<proteinExistence type="inferred from homology"/>
<dbReference type="PANTHER" id="PTHR10353">
    <property type="entry name" value="GLYCOSYL HYDROLASE"/>
    <property type="match status" value="1"/>
</dbReference>
<dbReference type="AlphaFoldDB" id="F0EF77"/>
<evidence type="ECO:0000256" key="3">
    <source>
        <dbReference type="ARBA" id="ARBA00023295"/>
    </source>
</evidence>
<keyword evidence="3" id="KW-0326">Glycosidase</keyword>
<protein>
    <submittedName>
        <fullName evidence="5">Glycosyl hydrolase, family 1</fullName>
    </submittedName>
</protein>
<evidence type="ECO:0000256" key="4">
    <source>
        <dbReference type="RuleBase" id="RU003690"/>
    </source>
</evidence>
<gene>
    <name evidence="5" type="ORF">HMPREF9087_0022</name>
</gene>
<dbReference type="InterPro" id="IPR017853">
    <property type="entry name" value="GH"/>
</dbReference>
<comment type="similarity">
    <text evidence="1 4">Belongs to the glycosyl hydrolase 1 family.</text>
</comment>
<dbReference type="Pfam" id="PF00232">
    <property type="entry name" value="Glyco_hydro_1"/>
    <property type="match status" value="1"/>
</dbReference>
<dbReference type="InterPro" id="IPR033132">
    <property type="entry name" value="GH_1_N_CS"/>
</dbReference>
<evidence type="ECO:0000313" key="6">
    <source>
        <dbReference type="Proteomes" id="UP000004835"/>
    </source>
</evidence>
<dbReference type="GO" id="GO:0008422">
    <property type="term" value="F:beta-glucosidase activity"/>
    <property type="evidence" value="ECO:0007669"/>
    <property type="project" value="TreeGrafter"/>
</dbReference>
<dbReference type="PRINTS" id="PR00131">
    <property type="entry name" value="GLHYDRLASE1"/>
</dbReference>
<sequence length="464" mass="53739">MVSFSYKGKVEGTMVKKDFYWGASTSAFQVEGGFGEGGKGIATTDVRHVPEGIADSKIASDHYHHLSEDIELMADLGIDLYRFSFNWTRVMGNGDQPNQEGIDFYNRLIDGCLEKGITPFPTLYHFEMPQALVTKFGGWKSRKCIDYFVAYAKVCFQHFGDRVKLWGTINEQLIITAASDLNGNHETDADEKMKQMYQMSYNMSLAEKKTIQVFRKIVRDGQIGPVCSMQVVYPETPSPRNILAAKNAEDFLQNCFLDMSVFGEYPKSYCNYLNEKGWYPETEPADREILKKNKPDLIGINYYCSTCIRAVEPGEDTSKLPPFYRNERFTLGNNPYLTKTKWMEFGIDPEGLYIGMRSIYEKYHLPMMVTENGLAYSDRIEDGQIHDIYRIDYLEQHIKQCERFMEEGYPLLGYSPWSLLDLVSSHQGFKKRYGLIFVDRTDEDPKECRRIPKDSYYWYQNKIK</sequence>
<evidence type="ECO:0000256" key="2">
    <source>
        <dbReference type="ARBA" id="ARBA00022801"/>
    </source>
</evidence>
<organism evidence="5 6">
    <name type="scientific">Enterococcus casseliflavus ATCC 12755</name>
    <dbReference type="NCBI Taxonomy" id="888066"/>
    <lineage>
        <taxon>Bacteria</taxon>
        <taxon>Bacillati</taxon>
        <taxon>Bacillota</taxon>
        <taxon>Bacilli</taxon>
        <taxon>Lactobacillales</taxon>
        <taxon>Enterococcaceae</taxon>
        <taxon>Enterococcus</taxon>
    </lineage>
</organism>
<dbReference type="GO" id="GO:0005829">
    <property type="term" value="C:cytosol"/>
    <property type="evidence" value="ECO:0007669"/>
    <property type="project" value="TreeGrafter"/>
</dbReference>
<dbReference type="PROSITE" id="PS00653">
    <property type="entry name" value="GLYCOSYL_HYDROL_F1_2"/>
    <property type="match status" value="1"/>
</dbReference>
<accession>F0EF77</accession>
<dbReference type="PANTHER" id="PTHR10353:SF122">
    <property type="entry name" value="6-PHOSPHO-BETA-GLUCOSIDASE ASCB-RELATED"/>
    <property type="match status" value="1"/>
</dbReference>
<dbReference type="EMBL" id="AEWT01000001">
    <property type="protein sequence ID" value="EGC71272.1"/>
    <property type="molecule type" value="Genomic_DNA"/>
</dbReference>
<dbReference type="InterPro" id="IPR001360">
    <property type="entry name" value="Glyco_hydro_1"/>
</dbReference>
<dbReference type="Proteomes" id="UP000004835">
    <property type="component" value="Unassembled WGS sequence"/>
</dbReference>
<comment type="caution">
    <text evidence="5">The sequence shown here is derived from an EMBL/GenBank/DDBJ whole genome shotgun (WGS) entry which is preliminary data.</text>
</comment>
<name>F0EF77_ENTCA</name>
<dbReference type="FunFam" id="3.20.20.80:FF:000004">
    <property type="entry name" value="Beta-glucosidase 6-phospho-beta-glucosidase"/>
    <property type="match status" value="1"/>
</dbReference>
<reference evidence="5 6" key="1">
    <citation type="submission" date="2011-01" db="EMBL/GenBank/DDBJ databases">
        <authorList>
            <person name="Muzny D."/>
            <person name="Qin X."/>
            <person name="Deng J."/>
            <person name="Jiang H."/>
            <person name="Liu Y."/>
            <person name="Qu J."/>
            <person name="Song X.-Z."/>
            <person name="Zhang L."/>
            <person name="Thornton R."/>
            <person name="Coyle M."/>
            <person name="Francisco L."/>
            <person name="Jackson L."/>
            <person name="Javaid M."/>
            <person name="Korchina V."/>
            <person name="Kovar C."/>
            <person name="Mata R."/>
            <person name="Mathew T."/>
            <person name="Ngo R."/>
            <person name="Nguyen L."/>
            <person name="Nguyen N."/>
            <person name="Okwuonu G."/>
            <person name="Ongeri F."/>
            <person name="Pham C."/>
            <person name="Simmons D."/>
            <person name="Wilczek-Boney K."/>
            <person name="Hale W."/>
            <person name="Jakkamsetti A."/>
            <person name="Pham P."/>
            <person name="Ruth R."/>
            <person name="San Lucas F."/>
            <person name="Warren J."/>
            <person name="Zhang J."/>
            <person name="Zhao Z."/>
            <person name="Zhou C."/>
            <person name="Zhu D."/>
            <person name="Lee S."/>
            <person name="Bess C."/>
            <person name="Blankenburg K."/>
            <person name="Forbes L."/>
            <person name="Fu Q."/>
            <person name="Gubbala S."/>
            <person name="Hirani K."/>
            <person name="Jayaseelan J.C."/>
            <person name="Lara F."/>
            <person name="Munidasa M."/>
            <person name="Palculict T."/>
            <person name="Patil S."/>
            <person name="Pu L.-L."/>
            <person name="Saada N."/>
            <person name="Tang L."/>
            <person name="Weissenberger G."/>
            <person name="Zhu Y."/>
            <person name="Hemphill L."/>
            <person name="Shang Y."/>
            <person name="Youmans B."/>
            <person name="Ayvaz T."/>
            <person name="Ross M."/>
            <person name="Santibanez J."/>
            <person name="Aqrawi P."/>
            <person name="Gross S."/>
            <person name="Joshi V."/>
            <person name="Fowler G."/>
            <person name="Nazareth L."/>
            <person name="Reid J."/>
            <person name="Worley K."/>
            <person name="Petrosino J."/>
            <person name="Highlander S."/>
            <person name="Gibbs R."/>
        </authorList>
    </citation>
    <scope>NUCLEOTIDE SEQUENCE [LARGE SCALE GENOMIC DNA]</scope>
    <source>
        <strain evidence="5 6">ATCC 12755</strain>
    </source>
</reference>
<dbReference type="Gene3D" id="3.20.20.80">
    <property type="entry name" value="Glycosidases"/>
    <property type="match status" value="1"/>
</dbReference>
<evidence type="ECO:0000313" key="5">
    <source>
        <dbReference type="EMBL" id="EGC71272.1"/>
    </source>
</evidence>
<dbReference type="SUPFAM" id="SSF51445">
    <property type="entry name" value="(Trans)glycosidases"/>
    <property type="match status" value="1"/>
</dbReference>